<dbReference type="InterPro" id="IPR039426">
    <property type="entry name" value="TonB-dep_rcpt-like"/>
</dbReference>
<dbReference type="SUPFAM" id="SSF49464">
    <property type="entry name" value="Carboxypeptidase regulatory domain-like"/>
    <property type="match status" value="1"/>
</dbReference>
<dbReference type="GO" id="GO:0009279">
    <property type="term" value="C:cell outer membrane"/>
    <property type="evidence" value="ECO:0007669"/>
    <property type="project" value="UniProtKB-SubCell"/>
</dbReference>
<keyword evidence="4" id="KW-1003">Cell membrane</keyword>
<dbReference type="Gene3D" id="3.30.1150.10">
    <property type="match status" value="1"/>
</dbReference>
<dbReference type="InterPro" id="IPR006260">
    <property type="entry name" value="TonB/TolA_C"/>
</dbReference>
<dbReference type="GO" id="GO:0015891">
    <property type="term" value="P:siderophore transport"/>
    <property type="evidence" value="ECO:0007669"/>
    <property type="project" value="InterPro"/>
</dbReference>
<feature type="transmembrane region" description="Helical" evidence="11">
    <location>
        <begin position="112"/>
        <end position="132"/>
    </location>
</feature>
<comment type="subcellular location">
    <subcellularLocation>
        <location evidence="1">Cell inner membrane</location>
        <topology evidence="1">Single-pass membrane protein</topology>
        <orientation evidence="1">Periplasmic side</orientation>
    </subcellularLocation>
    <subcellularLocation>
        <location evidence="10">Cell outer membrane</location>
        <topology evidence="10">Multi-pass membrane protein</topology>
    </subcellularLocation>
</comment>
<dbReference type="GO" id="GO:0030288">
    <property type="term" value="C:outer membrane-bounded periplasmic space"/>
    <property type="evidence" value="ECO:0007669"/>
    <property type="project" value="InterPro"/>
</dbReference>
<feature type="domain" description="TonB C-terminal" evidence="12">
    <location>
        <begin position="462"/>
        <end position="559"/>
    </location>
</feature>
<evidence type="ECO:0000256" key="5">
    <source>
        <dbReference type="ARBA" id="ARBA00022519"/>
    </source>
</evidence>
<evidence type="ECO:0000256" key="9">
    <source>
        <dbReference type="ARBA" id="ARBA00023136"/>
    </source>
</evidence>
<evidence type="ECO:0000313" key="13">
    <source>
        <dbReference type="EMBL" id="GHB68678.1"/>
    </source>
</evidence>
<evidence type="ECO:0000256" key="8">
    <source>
        <dbReference type="ARBA" id="ARBA00022989"/>
    </source>
</evidence>
<dbReference type="InterPro" id="IPR037682">
    <property type="entry name" value="TonB_C"/>
</dbReference>
<dbReference type="InterPro" id="IPR003538">
    <property type="entry name" value="TonB"/>
</dbReference>
<feature type="transmembrane region" description="Helical" evidence="11">
    <location>
        <begin position="34"/>
        <end position="51"/>
    </location>
</feature>
<dbReference type="AlphaFoldDB" id="A0A8J3D8J7"/>
<keyword evidence="5" id="KW-0997">Cell inner membrane</keyword>
<name>A0A8J3D8J7_9BACT</name>
<keyword evidence="10" id="KW-0998">Cell outer membrane</keyword>
<comment type="caution">
    <text evidence="13">The sequence shown here is derived from an EMBL/GenBank/DDBJ whole genome shotgun (WGS) entry which is preliminary data.</text>
</comment>
<organism evidence="13 14">
    <name type="scientific">Persicitalea jodogahamensis</name>
    <dbReference type="NCBI Taxonomy" id="402147"/>
    <lineage>
        <taxon>Bacteria</taxon>
        <taxon>Pseudomonadati</taxon>
        <taxon>Bacteroidota</taxon>
        <taxon>Cytophagia</taxon>
        <taxon>Cytophagales</taxon>
        <taxon>Spirosomataceae</taxon>
        <taxon>Persicitalea</taxon>
    </lineage>
</organism>
<dbReference type="InterPro" id="IPR037066">
    <property type="entry name" value="Plug_dom_sf"/>
</dbReference>
<evidence type="ECO:0000259" key="12">
    <source>
        <dbReference type="PROSITE" id="PS52015"/>
    </source>
</evidence>
<evidence type="ECO:0000256" key="6">
    <source>
        <dbReference type="ARBA" id="ARBA00022692"/>
    </source>
</evidence>
<reference evidence="13 14" key="1">
    <citation type="journal article" date="2014" name="Int. J. Syst. Evol. Microbiol.">
        <title>Complete genome sequence of Corynebacterium casei LMG S-19264T (=DSM 44701T), isolated from a smear-ripened cheese.</title>
        <authorList>
            <consortium name="US DOE Joint Genome Institute (JGI-PGF)"/>
            <person name="Walter F."/>
            <person name="Albersmeier A."/>
            <person name="Kalinowski J."/>
            <person name="Ruckert C."/>
        </authorList>
    </citation>
    <scope>NUCLEOTIDE SEQUENCE [LARGE SCALE GENOMIC DNA]</scope>
    <source>
        <strain evidence="13 14">KCTC 12866</strain>
    </source>
</reference>
<dbReference type="Pfam" id="PF05569">
    <property type="entry name" value="Peptidase_M56"/>
    <property type="match status" value="1"/>
</dbReference>
<dbReference type="CDD" id="cd07341">
    <property type="entry name" value="M56_BlaR1_MecR1_like"/>
    <property type="match status" value="1"/>
</dbReference>
<dbReference type="EMBL" id="BMXF01000002">
    <property type="protein sequence ID" value="GHB68678.1"/>
    <property type="molecule type" value="Genomic_DNA"/>
</dbReference>
<dbReference type="InterPro" id="IPR051045">
    <property type="entry name" value="TonB-dependent_transducer"/>
</dbReference>
<dbReference type="Pfam" id="PF13715">
    <property type="entry name" value="CarbopepD_reg_2"/>
    <property type="match status" value="1"/>
</dbReference>
<feature type="transmembrane region" description="Helical" evidence="11">
    <location>
        <begin position="300"/>
        <end position="319"/>
    </location>
</feature>
<dbReference type="RefSeq" id="WP_189564556.1">
    <property type="nucleotide sequence ID" value="NZ_BMXF01000002.1"/>
</dbReference>
<dbReference type="Pfam" id="PF03544">
    <property type="entry name" value="TonB_C"/>
    <property type="match status" value="1"/>
</dbReference>
<dbReference type="GO" id="GO:0055085">
    <property type="term" value="P:transmembrane transport"/>
    <property type="evidence" value="ECO:0007669"/>
    <property type="project" value="InterPro"/>
</dbReference>
<evidence type="ECO:0000256" key="1">
    <source>
        <dbReference type="ARBA" id="ARBA00004383"/>
    </source>
</evidence>
<keyword evidence="14" id="KW-1185">Reference proteome</keyword>
<dbReference type="PROSITE" id="PS52016">
    <property type="entry name" value="TONB_DEPENDENT_REC_3"/>
    <property type="match status" value="1"/>
</dbReference>
<dbReference type="GO" id="GO:0098797">
    <property type="term" value="C:plasma membrane protein complex"/>
    <property type="evidence" value="ECO:0007669"/>
    <property type="project" value="TreeGrafter"/>
</dbReference>
<comment type="similarity">
    <text evidence="10">Belongs to the TonB-dependent receptor family.</text>
</comment>
<dbReference type="NCBIfam" id="TIGR01352">
    <property type="entry name" value="tonB_Cterm"/>
    <property type="match status" value="1"/>
</dbReference>
<sequence length="684" mass="76624">MNYLTQVNLYWVALYLCYALFLRRHTFLHWNRAYLLGSLVVAFALPLVQYPEAAPGIAMPPLPMWFEMSPASLAEVEVGSLEETDFAINYGIANEISQTETTPASAMPKLGWMDWLAVIYVLGVVFMAARLFRHLRGVASLFHKKTCLDMKNYLLYLLDDDAMGESTPGDTTGSFSFLNHIVISRRDYEYDFDTVLSHELAHVRQRHSWDILLVEVLRVFFWFNPVLIFYKKSLQQVHEYLADREVCEWDATHRDRYAEFMLSYALTRTPSAVLVNPFFKSSLLKDRIAMLYKNKNSNWSLGKYAAVALLIGFMSLLVASCNREANKDDEPTAAVTAQPILVEGVVLDKQGQPLPGAVIVVKGTQMGTTTTSQGEFRIMAPAGSELDFSFMGFKKASLEMREQGSVRVTLAEEKASETSLAERVSTETGRLQMDQRVEKALTSDYAEDSVFTVVDTQPKFPGGLKAMYKFIQDNIKYPAAARLAKVEGKVFLAFVVNADGSIQNIQVLKGMGFGTDEEAIRVVKNMPRWQPGAKEDGRKVNVKYNLPISFVLPKEKKEIGQAVLVEKDLPIVTVIRKPDANAEVDSLIGLKFRLPNSGEEFDKNFKVSIRGRGFIGSNEPLFVLDGVVSPIENPKYFNDISPNAIEKIEILKGEKATKLYGVRGSNGVVLVTTKQGAKNQQNVK</sequence>
<dbReference type="PANTHER" id="PTHR33446:SF2">
    <property type="entry name" value="PROTEIN TONB"/>
    <property type="match status" value="1"/>
</dbReference>
<keyword evidence="6 10" id="KW-0812">Transmembrane</keyword>
<keyword evidence="10" id="KW-1134">Transmembrane beta strand</keyword>
<evidence type="ECO:0000256" key="11">
    <source>
        <dbReference type="SAM" id="Phobius"/>
    </source>
</evidence>
<gene>
    <name evidence="13" type="ORF">GCM10007390_22650</name>
</gene>
<keyword evidence="7" id="KW-0653">Protein transport</keyword>
<evidence type="ECO:0000256" key="2">
    <source>
        <dbReference type="ARBA" id="ARBA00006555"/>
    </source>
</evidence>
<dbReference type="InterPro" id="IPR012910">
    <property type="entry name" value="Plug_dom"/>
</dbReference>
<dbReference type="PROSITE" id="PS52015">
    <property type="entry name" value="TONB_CTD"/>
    <property type="match status" value="1"/>
</dbReference>
<evidence type="ECO:0000256" key="3">
    <source>
        <dbReference type="ARBA" id="ARBA00022448"/>
    </source>
</evidence>
<dbReference type="SUPFAM" id="SSF74653">
    <property type="entry name" value="TolA/TonB C-terminal domain"/>
    <property type="match status" value="1"/>
</dbReference>
<evidence type="ECO:0000256" key="10">
    <source>
        <dbReference type="PROSITE-ProRule" id="PRU01360"/>
    </source>
</evidence>
<evidence type="ECO:0000256" key="7">
    <source>
        <dbReference type="ARBA" id="ARBA00022927"/>
    </source>
</evidence>
<dbReference type="GO" id="GO:0031992">
    <property type="term" value="F:energy transducer activity"/>
    <property type="evidence" value="ECO:0007669"/>
    <property type="project" value="InterPro"/>
</dbReference>
<dbReference type="Proteomes" id="UP000598271">
    <property type="component" value="Unassembled WGS sequence"/>
</dbReference>
<dbReference type="Pfam" id="PF07715">
    <property type="entry name" value="Plug"/>
    <property type="match status" value="1"/>
</dbReference>
<keyword evidence="8 11" id="KW-1133">Transmembrane helix</keyword>
<keyword evidence="3 10" id="KW-0813">Transport</keyword>
<keyword evidence="9 10" id="KW-0472">Membrane</keyword>
<dbReference type="PANTHER" id="PTHR33446">
    <property type="entry name" value="PROTEIN TONB-RELATED"/>
    <property type="match status" value="1"/>
</dbReference>
<dbReference type="Gene3D" id="2.60.40.1120">
    <property type="entry name" value="Carboxypeptidase-like, regulatory domain"/>
    <property type="match status" value="1"/>
</dbReference>
<proteinExistence type="inferred from homology"/>
<evidence type="ECO:0000256" key="4">
    <source>
        <dbReference type="ARBA" id="ARBA00022475"/>
    </source>
</evidence>
<accession>A0A8J3D8J7</accession>
<comment type="similarity">
    <text evidence="2">Belongs to the TonB family.</text>
</comment>
<evidence type="ECO:0000313" key="14">
    <source>
        <dbReference type="Proteomes" id="UP000598271"/>
    </source>
</evidence>
<dbReference type="GO" id="GO:0015031">
    <property type="term" value="P:protein transport"/>
    <property type="evidence" value="ECO:0007669"/>
    <property type="project" value="UniProtKB-KW"/>
</dbReference>
<dbReference type="SUPFAM" id="SSF56935">
    <property type="entry name" value="Porins"/>
    <property type="match status" value="1"/>
</dbReference>
<protein>
    <recommendedName>
        <fullName evidence="12">TonB C-terminal domain-containing protein</fullName>
    </recommendedName>
</protein>
<dbReference type="InterPro" id="IPR008969">
    <property type="entry name" value="CarboxyPept-like_regulatory"/>
</dbReference>
<dbReference type="Gene3D" id="2.170.130.10">
    <property type="entry name" value="TonB-dependent receptor, plug domain"/>
    <property type="match status" value="1"/>
</dbReference>
<feature type="transmembrane region" description="Helical" evidence="11">
    <location>
        <begin position="6"/>
        <end position="22"/>
    </location>
</feature>
<dbReference type="PRINTS" id="PR01374">
    <property type="entry name" value="TONBPROTEIN"/>
</dbReference>
<dbReference type="InterPro" id="IPR008756">
    <property type="entry name" value="Peptidase_M56"/>
</dbReference>